<comment type="caution">
    <text evidence="1">The sequence shown here is derived from an EMBL/GenBank/DDBJ whole genome shotgun (WGS) entry which is preliminary data.</text>
</comment>
<protein>
    <recommendedName>
        <fullName evidence="3">Molybdenum carrier protein</fullName>
    </recommendedName>
</protein>
<dbReference type="Proteomes" id="UP000324479">
    <property type="component" value="Unassembled WGS sequence"/>
</dbReference>
<dbReference type="EMBL" id="VWOX01000001">
    <property type="protein sequence ID" value="KAA5547237.1"/>
    <property type="molecule type" value="Genomic_DNA"/>
</dbReference>
<evidence type="ECO:0000313" key="2">
    <source>
        <dbReference type="Proteomes" id="UP000324479"/>
    </source>
</evidence>
<sequence>MTEPTPRFLPRRIVSGGQTGVDRAGLEAAIAVGIEHGGWCPKGRLSEDGSIPSRYDLVETDSADYPVRTEQNVIDSDATLILYESRLKGGSLLTRRLASRWQKPLLCLKLEAAHPAELRAWIDQMRPATLNVAGPRESTSPGIQQRSLEFLLQALAPPTSP</sequence>
<gene>
    <name evidence="1" type="ORF">FYK55_02225</name>
</gene>
<organism evidence="1 2">
    <name type="scientific">Roseiconus nitratireducens</name>
    <dbReference type="NCBI Taxonomy" id="2605748"/>
    <lineage>
        <taxon>Bacteria</taxon>
        <taxon>Pseudomonadati</taxon>
        <taxon>Planctomycetota</taxon>
        <taxon>Planctomycetia</taxon>
        <taxon>Pirellulales</taxon>
        <taxon>Pirellulaceae</taxon>
        <taxon>Roseiconus</taxon>
    </lineage>
</organism>
<name>A0A5M6DI52_9BACT</name>
<evidence type="ECO:0000313" key="1">
    <source>
        <dbReference type="EMBL" id="KAA5547237.1"/>
    </source>
</evidence>
<accession>A0A5M6DI52</accession>
<reference evidence="1 2" key="1">
    <citation type="submission" date="2019-08" db="EMBL/GenBank/DDBJ databases">
        <authorList>
            <person name="Dhanesh K."/>
            <person name="Kumar G."/>
            <person name="Sasikala C."/>
            <person name="Venkata Ramana C."/>
        </authorList>
    </citation>
    <scope>NUCLEOTIDE SEQUENCE [LARGE SCALE GENOMIC DNA]</scope>
    <source>
        <strain evidence="1 2">JC645</strain>
    </source>
</reference>
<evidence type="ECO:0008006" key="3">
    <source>
        <dbReference type="Google" id="ProtNLM"/>
    </source>
</evidence>
<dbReference type="SUPFAM" id="SSF102405">
    <property type="entry name" value="MCP/YpsA-like"/>
    <property type="match status" value="1"/>
</dbReference>
<keyword evidence="2" id="KW-1185">Reference proteome</keyword>
<dbReference type="RefSeq" id="WP_150074389.1">
    <property type="nucleotide sequence ID" value="NZ_VWOX01000001.1"/>
</dbReference>
<dbReference type="AlphaFoldDB" id="A0A5M6DI52"/>
<proteinExistence type="predicted"/>
<dbReference type="Pfam" id="PF12694">
    <property type="entry name" value="cpYpsA"/>
    <property type="match status" value="1"/>
</dbReference>
<dbReference type="InterPro" id="IPR024755">
    <property type="entry name" value="cpYpsA"/>
</dbReference>
<dbReference type="Gene3D" id="3.40.50.450">
    <property type="match status" value="1"/>
</dbReference>